<dbReference type="Proteomes" id="UP000193380">
    <property type="component" value="Unassembled WGS sequence"/>
</dbReference>
<dbReference type="SUPFAM" id="SSF54928">
    <property type="entry name" value="RNA-binding domain, RBD"/>
    <property type="match status" value="1"/>
</dbReference>
<proteinExistence type="predicted"/>
<dbReference type="PaxDb" id="8022-A0A060YFF1"/>
<dbReference type="EMBL" id="FR910290">
    <property type="protein sequence ID" value="CDQ90217.1"/>
    <property type="molecule type" value="Genomic_DNA"/>
</dbReference>
<evidence type="ECO:0000313" key="3">
    <source>
        <dbReference type="Proteomes" id="UP000193380"/>
    </source>
</evidence>
<evidence type="ECO:0000256" key="1">
    <source>
        <dbReference type="SAM" id="MobiDB-lite"/>
    </source>
</evidence>
<gene>
    <name evidence="2" type="ORF">GSONMT00064024001</name>
</gene>
<reference evidence="2" key="2">
    <citation type="submission" date="2014-03" db="EMBL/GenBank/DDBJ databases">
        <authorList>
            <person name="Genoscope - CEA"/>
        </authorList>
    </citation>
    <scope>NUCLEOTIDE SEQUENCE</scope>
</reference>
<dbReference type="GO" id="GO:0003676">
    <property type="term" value="F:nucleic acid binding"/>
    <property type="evidence" value="ECO:0007669"/>
    <property type="project" value="InterPro"/>
</dbReference>
<evidence type="ECO:0000313" key="2">
    <source>
        <dbReference type="EMBL" id="CDQ90217.1"/>
    </source>
</evidence>
<name>A0A060YFF1_ONCMY</name>
<dbReference type="InterPro" id="IPR035979">
    <property type="entry name" value="RBD_domain_sf"/>
</dbReference>
<dbReference type="Gene3D" id="3.30.70.330">
    <property type="match status" value="2"/>
</dbReference>
<dbReference type="AlphaFoldDB" id="A0A060YFF1"/>
<reference evidence="2" key="1">
    <citation type="journal article" date="2014" name="Nat. Commun.">
        <title>The rainbow trout genome provides novel insights into evolution after whole-genome duplication in vertebrates.</title>
        <authorList>
            <person name="Berthelot C."/>
            <person name="Brunet F."/>
            <person name="Chalopin D."/>
            <person name="Juanchich A."/>
            <person name="Bernard M."/>
            <person name="Noel B."/>
            <person name="Bento P."/>
            <person name="Da Silva C."/>
            <person name="Labadie K."/>
            <person name="Alberti A."/>
            <person name="Aury J.M."/>
            <person name="Louis A."/>
            <person name="Dehais P."/>
            <person name="Bardou P."/>
            <person name="Montfort J."/>
            <person name="Klopp C."/>
            <person name="Cabau C."/>
            <person name="Gaspin C."/>
            <person name="Thorgaard G.H."/>
            <person name="Boussaha M."/>
            <person name="Quillet E."/>
            <person name="Guyomard R."/>
            <person name="Galiana D."/>
            <person name="Bobe J."/>
            <person name="Volff J.N."/>
            <person name="Genet C."/>
            <person name="Wincker P."/>
            <person name="Jaillon O."/>
            <person name="Roest Crollius H."/>
            <person name="Guiguen Y."/>
        </authorList>
    </citation>
    <scope>NUCLEOTIDE SEQUENCE [LARGE SCALE GENOMIC DNA]</scope>
</reference>
<protein>
    <recommendedName>
        <fullName evidence="4">RRM domain-containing protein</fullName>
    </recommendedName>
</protein>
<feature type="region of interest" description="Disordered" evidence="1">
    <location>
        <begin position="101"/>
        <end position="140"/>
    </location>
</feature>
<dbReference type="InterPro" id="IPR012677">
    <property type="entry name" value="Nucleotide-bd_a/b_plait_sf"/>
</dbReference>
<dbReference type="STRING" id="8022.A0A060YFF1"/>
<organism evidence="2 3">
    <name type="scientific">Oncorhynchus mykiss</name>
    <name type="common">Rainbow trout</name>
    <name type="synonym">Salmo gairdneri</name>
    <dbReference type="NCBI Taxonomy" id="8022"/>
    <lineage>
        <taxon>Eukaryota</taxon>
        <taxon>Metazoa</taxon>
        <taxon>Chordata</taxon>
        <taxon>Craniata</taxon>
        <taxon>Vertebrata</taxon>
        <taxon>Euteleostomi</taxon>
        <taxon>Actinopterygii</taxon>
        <taxon>Neopterygii</taxon>
        <taxon>Teleostei</taxon>
        <taxon>Protacanthopterygii</taxon>
        <taxon>Salmoniformes</taxon>
        <taxon>Salmonidae</taxon>
        <taxon>Salmoninae</taxon>
        <taxon>Oncorhynchus</taxon>
    </lineage>
</organism>
<evidence type="ECO:0008006" key="4">
    <source>
        <dbReference type="Google" id="ProtNLM"/>
    </source>
</evidence>
<feature type="region of interest" description="Disordered" evidence="1">
    <location>
        <begin position="1"/>
        <end position="52"/>
    </location>
</feature>
<accession>A0A060YFF1</accession>
<sequence length="140" mass="15913">MAAASSIQPPIVHSLNHANAPFLESDSPETRQDEDAVSEGTSLRDLPDLEPDEIEKRLEKTRHELSNRRKILIKNLPQDTTNQEVHEILREYELKYCFVDRNKGTGKPKPPPTSPNHHHPLQFTEQPHHVCPVTFPGESS</sequence>